<accession>A0AAV7IK44</accession>
<proteinExistence type="predicted"/>
<name>A0AAV7IK44_COTGL</name>
<gene>
    <name evidence="1" type="ORF">KQX54_005594</name>
</gene>
<organism evidence="1 2">
    <name type="scientific">Cotesia glomerata</name>
    <name type="common">Lepidopteran parasitic wasp</name>
    <name type="synonym">Apanteles glomeratus</name>
    <dbReference type="NCBI Taxonomy" id="32391"/>
    <lineage>
        <taxon>Eukaryota</taxon>
        <taxon>Metazoa</taxon>
        <taxon>Ecdysozoa</taxon>
        <taxon>Arthropoda</taxon>
        <taxon>Hexapoda</taxon>
        <taxon>Insecta</taxon>
        <taxon>Pterygota</taxon>
        <taxon>Neoptera</taxon>
        <taxon>Endopterygota</taxon>
        <taxon>Hymenoptera</taxon>
        <taxon>Apocrita</taxon>
        <taxon>Ichneumonoidea</taxon>
        <taxon>Braconidae</taxon>
        <taxon>Microgastrinae</taxon>
        <taxon>Cotesia</taxon>
    </lineage>
</organism>
<reference evidence="1 2" key="1">
    <citation type="journal article" date="2021" name="J. Hered.">
        <title>A chromosome-level genome assembly of the parasitoid wasp, Cotesia glomerata (Hymenoptera: Braconidae).</title>
        <authorList>
            <person name="Pinto B.J."/>
            <person name="Weis J.J."/>
            <person name="Gamble T."/>
            <person name="Ode P.J."/>
            <person name="Paul R."/>
            <person name="Zaspel J.M."/>
        </authorList>
    </citation>
    <scope>NUCLEOTIDE SEQUENCE [LARGE SCALE GENOMIC DNA]</scope>
    <source>
        <strain evidence="1">CgM1</strain>
    </source>
</reference>
<dbReference type="EMBL" id="JAHXZJ010001492">
    <property type="protein sequence ID" value="KAH0552105.1"/>
    <property type="molecule type" value="Genomic_DNA"/>
</dbReference>
<sequence length="115" mass="13092">MCAPDISRFTPSHTLLVHFKRHRCISVIHIPFYGVAYWVALYTVWADELLNLKNERDNAKKGVSKSSFSSSDAVAVLPRRQARDGKWLRCGCGVELLQAARHSYRMHAPVVRVNL</sequence>
<dbReference type="Proteomes" id="UP000826195">
    <property type="component" value="Unassembled WGS sequence"/>
</dbReference>
<comment type="caution">
    <text evidence="1">The sequence shown here is derived from an EMBL/GenBank/DDBJ whole genome shotgun (WGS) entry which is preliminary data.</text>
</comment>
<protein>
    <submittedName>
        <fullName evidence="1">Uncharacterized protein</fullName>
    </submittedName>
</protein>
<dbReference type="AlphaFoldDB" id="A0AAV7IK44"/>
<keyword evidence="2" id="KW-1185">Reference proteome</keyword>
<evidence type="ECO:0000313" key="2">
    <source>
        <dbReference type="Proteomes" id="UP000826195"/>
    </source>
</evidence>
<evidence type="ECO:0000313" key="1">
    <source>
        <dbReference type="EMBL" id="KAH0552105.1"/>
    </source>
</evidence>